<evidence type="ECO:0000313" key="2">
    <source>
        <dbReference type="Proteomes" id="UP000031036"/>
    </source>
</evidence>
<feature type="non-terminal residue" evidence="1">
    <location>
        <position position="1"/>
    </location>
</feature>
<dbReference type="AlphaFoldDB" id="A0A0B2VTJ7"/>
<feature type="non-terminal residue" evidence="1">
    <location>
        <position position="127"/>
    </location>
</feature>
<name>A0A0B2VTJ7_TOXCA</name>
<dbReference type="EMBL" id="JPKZ01001028">
    <property type="protein sequence ID" value="KHN84270.1"/>
    <property type="molecule type" value="Genomic_DNA"/>
</dbReference>
<organism evidence="1 2">
    <name type="scientific">Toxocara canis</name>
    <name type="common">Canine roundworm</name>
    <dbReference type="NCBI Taxonomy" id="6265"/>
    <lineage>
        <taxon>Eukaryota</taxon>
        <taxon>Metazoa</taxon>
        <taxon>Ecdysozoa</taxon>
        <taxon>Nematoda</taxon>
        <taxon>Chromadorea</taxon>
        <taxon>Rhabditida</taxon>
        <taxon>Spirurina</taxon>
        <taxon>Ascaridomorpha</taxon>
        <taxon>Ascaridoidea</taxon>
        <taxon>Toxocaridae</taxon>
        <taxon>Toxocara</taxon>
    </lineage>
</organism>
<gene>
    <name evidence="1" type="ORF">Tcan_00808</name>
</gene>
<protein>
    <submittedName>
        <fullName evidence="1">Uncharacterized protein</fullName>
    </submittedName>
</protein>
<dbReference type="Proteomes" id="UP000031036">
    <property type="component" value="Unassembled WGS sequence"/>
</dbReference>
<proteinExistence type="predicted"/>
<sequence>KKSIRLVTKYTTVHTSSCPNTAFRTLSLHRKSSFKKPSVLVDMSNVHGIVVWKKNRSLLLVKKGFPSRNLLAADVNRRFNPRSLLLSRIRFLLQQYKKMHVWSHADSYFYRPVPSDFAPSSPAAAHS</sequence>
<keyword evidence="2" id="KW-1185">Reference proteome</keyword>
<comment type="caution">
    <text evidence="1">The sequence shown here is derived from an EMBL/GenBank/DDBJ whole genome shotgun (WGS) entry which is preliminary data.</text>
</comment>
<reference evidence="1 2" key="1">
    <citation type="submission" date="2014-11" db="EMBL/GenBank/DDBJ databases">
        <title>Genetic blueprint of the zoonotic pathogen Toxocara canis.</title>
        <authorList>
            <person name="Zhu X.-Q."/>
            <person name="Korhonen P.K."/>
            <person name="Cai H."/>
            <person name="Young N.D."/>
            <person name="Nejsum P."/>
            <person name="von Samson-Himmelstjerna G."/>
            <person name="Boag P.R."/>
            <person name="Tan P."/>
            <person name="Li Q."/>
            <person name="Min J."/>
            <person name="Yang Y."/>
            <person name="Wang X."/>
            <person name="Fang X."/>
            <person name="Hall R.S."/>
            <person name="Hofmann A."/>
            <person name="Sternberg P.W."/>
            <person name="Jex A.R."/>
            <person name="Gasser R.B."/>
        </authorList>
    </citation>
    <scope>NUCLEOTIDE SEQUENCE [LARGE SCALE GENOMIC DNA]</scope>
    <source>
        <strain evidence="1">PN_DK_2014</strain>
    </source>
</reference>
<accession>A0A0B2VTJ7</accession>
<evidence type="ECO:0000313" key="1">
    <source>
        <dbReference type="EMBL" id="KHN84270.1"/>
    </source>
</evidence>